<dbReference type="EMBL" id="GL349468">
    <property type="protein sequence ID" value="KNC51513.1"/>
    <property type="molecule type" value="Genomic_DNA"/>
</dbReference>
<keyword evidence="4" id="KW-1185">Reference proteome</keyword>
<dbReference type="Proteomes" id="UP000054408">
    <property type="component" value="Unassembled WGS sequence"/>
</dbReference>
<organism evidence="3 4">
    <name type="scientific">Thecamonas trahens ATCC 50062</name>
    <dbReference type="NCBI Taxonomy" id="461836"/>
    <lineage>
        <taxon>Eukaryota</taxon>
        <taxon>Apusozoa</taxon>
        <taxon>Apusomonadida</taxon>
        <taxon>Apusomonadidae</taxon>
        <taxon>Thecamonas</taxon>
    </lineage>
</organism>
<feature type="domain" description="RRM" evidence="2">
    <location>
        <begin position="11"/>
        <end position="86"/>
    </location>
</feature>
<dbReference type="STRING" id="461836.A0A0L0DJP3"/>
<dbReference type="AlphaFoldDB" id="A0A0L0DJP3"/>
<evidence type="ECO:0000313" key="4">
    <source>
        <dbReference type="Proteomes" id="UP000054408"/>
    </source>
</evidence>
<dbReference type="GeneID" id="25566331"/>
<accession>A0A0L0DJP3</accession>
<protein>
    <recommendedName>
        <fullName evidence="2">RRM domain-containing protein</fullName>
    </recommendedName>
</protein>
<dbReference type="SUPFAM" id="SSF54928">
    <property type="entry name" value="RNA-binding domain, RBD"/>
    <property type="match status" value="1"/>
</dbReference>
<dbReference type="InterPro" id="IPR012677">
    <property type="entry name" value="Nucleotide-bd_a/b_plait_sf"/>
</dbReference>
<proteinExistence type="predicted"/>
<dbReference type="PROSITE" id="PS50102">
    <property type="entry name" value="RRM"/>
    <property type="match status" value="1"/>
</dbReference>
<dbReference type="OrthoDB" id="407442at2759"/>
<evidence type="ECO:0000259" key="2">
    <source>
        <dbReference type="PROSITE" id="PS50102"/>
    </source>
</evidence>
<gene>
    <name evidence="3" type="ORF">AMSG_07407</name>
</gene>
<evidence type="ECO:0000313" key="3">
    <source>
        <dbReference type="EMBL" id="KNC51513.1"/>
    </source>
</evidence>
<sequence>MGSRSSIDPFASVYVGNLTDEATPELLTELFAQSAPIASVHRPAGASYAFVTFATEDGPAAIVYAIRVYDGLFFAGSPLKVQPMRIDSTPGLREALDAASTEGYFQFAQRDAHQRLNWLVRRIADMVGTIGLYPDAAATRPLMD</sequence>
<dbReference type="InterPro" id="IPR035979">
    <property type="entry name" value="RBD_domain_sf"/>
</dbReference>
<name>A0A0L0DJP3_THETB</name>
<reference evidence="3 4" key="1">
    <citation type="submission" date="2010-05" db="EMBL/GenBank/DDBJ databases">
        <title>The Genome Sequence of Thecamonas trahens ATCC 50062.</title>
        <authorList>
            <consortium name="The Broad Institute Genome Sequencing Platform"/>
            <person name="Russ C."/>
            <person name="Cuomo C."/>
            <person name="Shea T."/>
            <person name="Young S.K."/>
            <person name="Zeng Q."/>
            <person name="Koehrsen M."/>
            <person name="Haas B."/>
            <person name="Borodovsky M."/>
            <person name="Guigo R."/>
            <person name="Alvarado L."/>
            <person name="Berlin A."/>
            <person name="Bochicchio J."/>
            <person name="Borenstein D."/>
            <person name="Chapman S."/>
            <person name="Chen Z."/>
            <person name="Freedman E."/>
            <person name="Gellesch M."/>
            <person name="Goldberg J."/>
            <person name="Griggs A."/>
            <person name="Gujja S."/>
            <person name="Heilman E."/>
            <person name="Heiman D."/>
            <person name="Hepburn T."/>
            <person name="Howarth C."/>
            <person name="Jen D."/>
            <person name="Larson L."/>
            <person name="Mehta T."/>
            <person name="Park D."/>
            <person name="Pearson M."/>
            <person name="Roberts A."/>
            <person name="Saif S."/>
            <person name="Shenoy N."/>
            <person name="Sisk P."/>
            <person name="Stolte C."/>
            <person name="Sykes S."/>
            <person name="Thomson T."/>
            <person name="Walk T."/>
            <person name="White J."/>
            <person name="Yandava C."/>
            <person name="Burger G."/>
            <person name="Gray M.W."/>
            <person name="Holland P.W.H."/>
            <person name="King N."/>
            <person name="Lang F.B.F."/>
            <person name="Roger A.J."/>
            <person name="Ruiz-Trillo I."/>
            <person name="Lander E."/>
            <person name="Nusbaum C."/>
        </authorList>
    </citation>
    <scope>NUCLEOTIDE SEQUENCE [LARGE SCALE GENOMIC DNA]</scope>
    <source>
        <strain evidence="3 4">ATCC 50062</strain>
    </source>
</reference>
<dbReference type="GO" id="GO:0003723">
    <property type="term" value="F:RNA binding"/>
    <property type="evidence" value="ECO:0007669"/>
    <property type="project" value="UniProtKB-UniRule"/>
</dbReference>
<dbReference type="Gene3D" id="3.30.70.330">
    <property type="match status" value="1"/>
</dbReference>
<dbReference type="InterPro" id="IPR000504">
    <property type="entry name" value="RRM_dom"/>
</dbReference>
<dbReference type="Pfam" id="PF00076">
    <property type="entry name" value="RRM_1"/>
    <property type="match status" value="1"/>
</dbReference>
<evidence type="ECO:0000256" key="1">
    <source>
        <dbReference type="PROSITE-ProRule" id="PRU00176"/>
    </source>
</evidence>
<dbReference type="SMART" id="SM00360">
    <property type="entry name" value="RRM"/>
    <property type="match status" value="1"/>
</dbReference>
<keyword evidence="1" id="KW-0694">RNA-binding</keyword>
<dbReference type="RefSeq" id="XP_013755916.1">
    <property type="nucleotide sequence ID" value="XM_013900462.1"/>
</dbReference>